<gene>
    <name evidence="13" type="primary">atpF</name>
    <name evidence="16" type="ORF">ABID41_000845</name>
</gene>
<name>A0ABV2EFF3_9CAUL</name>
<evidence type="ECO:0000256" key="5">
    <source>
        <dbReference type="ARBA" id="ARBA00022781"/>
    </source>
</evidence>
<keyword evidence="4 13" id="KW-0812">Transmembrane</keyword>
<evidence type="ECO:0000256" key="4">
    <source>
        <dbReference type="ARBA" id="ARBA00022692"/>
    </source>
</evidence>
<evidence type="ECO:0000313" key="16">
    <source>
        <dbReference type="EMBL" id="MET3525750.1"/>
    </source>
</evidence>
<evidence type="ECO:0000256" key="1">
    <source>
        <dbReference type="ARBA" id="ARBA00005513"/>
    </source>
</evidence>
<dbReference type="InterPro" id="IPR050059">
    <property type="entry name" value="ATP_synthase_B_chain"/>
</dbReference>
<dbReference type="InterPro" id="IPR002146">
    <property type="entry name" value="ATP_synth_b/b'su_bac/chlpt"/>
</dbReference>
<reference evidence="16 17" key="1">
    <citation type="submission" date="2024-06" db="EMBL/GenBank/DDBJ databases">
        <title>Genomic Encyclopedia of Type Strains, Phase IV (KMG-IV): sequencing the most valuable type-strain genomes for metagenomic binning, comparative biology and taxonomic classification.</title>
        <authorList>
            <person name="Goeker M."/>
        </authorList>
    </citation>
    <scope>NUCLEOTIDE SEQUENCE [LARGE SCALE GENOMIC DNA]</scope>
    <source>
        <strain evidence="16 17">DSM 17809</strain>
    </source>
</reference>
<evidence type="ECO:0000256" key="2">
    <source>
        <dbReference type="ARBA" id="ARBA00022448"/>
    </source>
</evidence>
<evidence type="ECO:0000256" key="14">
    <source>
        <dbReference type="RuleBase" id="RU003848"/>
    </source>
</evidence>
<evidence type="ECO:0000256" key="3">
    <source>
        <dbReference type="ARBA" id="ARBA00022547"/>
    </source>
</evidence>
<keyword evidence="5 13" id="KW-0375">Hydrogen ion transport</keyword>
<dbReference type="RefSeq" id="WP_331931889.1">
    <property type="nucleotide sequence ID" value="NZ_JBEPLU010000001.1"/>
</dbReference>
<accession>A0ABV2EFF3</accession>
<keyword evidence="13" id="KW-1003">Cell membrane</keyword>
<evidence type="ECO:0000256" key="15">
    <source>
        <dbReference type="SAM" id="Coils"/>
    </source>
</evidence>
<dbReference type="HAMAP" id="MF_01398">
    <property type="entry name" value="ATP_synth_b_bprime"/>
    <property type="match status" value="1"/>
</dbReference>
<sequence length="201" mass="20968">MAAETPSPADAAVAEHGANAPAGTTEVAAHGGGESGGGLPQFEFEHWGGQIVWLFLIFAVLYILLAKVFIPRLRKIQDDRAATIADAVNQARSVQAEAEAQAKAAQAEIDEARARARSLAVEAKAKAAAQLAASQKAEDDRLQAKMEEAEGRIRGLRDQAMTNVRGIAGETAQAMVEKLTGQKVTAAEIDAALTARAQGAA</sequence>
<keyword evidence="3 13" id="KW-0138">CF(0)</keyword>
<keyword evidence="9 13" id="KW-0066">ATP synthesis</keyword>
<comment type="function">
    <text evidence="11">Component of the F(0) channel, it forms part of the peripheral stalk, linking F(1) to F(0). The b'-subunit is a diverged and duplicated form of b found in plants and photosynthetic bacteria.</text>
</comment>
<dbReference type="PANTHER" id="PTHR33445:SF1">
    <property type="entry name" value="ATP SYNTHASE SUBUNIT B"/>
    <property type="match status" value="1"/>
</dbReference>
<keyword evidence="2 13" id="KW-0813">Transport</keyword>
<evidence type="ECO:0000256" key="9">
    <source>
        <dbReference type="ARBA" id="ARBA00023310"/>
    </source>
</evidence>
<evidence type="ECO:0000256" key="7">
    <source>
        <dbReference type="ARBA" id="ARBA00023065"/>
    </source>
</evidence>
<dbReference type="EMBL" id="JBEPLU010000001">
    <property type="protein sequence ID" value="MET3525750.1"/>
    <property type="molecule type" value="Genomic_DNA"/>
</dbReference>
<feature type="transmembrane region" description="Helical" evidence="13">
    <location>
        <begin position="51"/>
        <end position="70"/>
    </location>
</feature>
<protein>
    <recommendedName>
        <fullName evidence="13">ATP synthase subunit b</fullName>
    </recommendedName>
    <alternativeName>
        <fullName evidence="13">ATP synthase F(0) sector subunit b</fullName>
    </alternativeName>
    <alternativeName>
        <fullName evidence="13">ATPase subunit I</fullName>
    </alternativeName>
    <alternativeName>
        <fullName evidence="13">F-type ATPase subunit b</fullName>
        <shortName evidence="13">F-ATPase subunit b</shortName>
    </alternativeName>
</protein>
<evidence type="ECO:0000256" key="13">
    <source>
        <dbReference type="HAMAP-Rule" id="MF_01398"/>
    </source>
</evidence>
<organism evidence="16 17">
    <name type="scientific">Phenylobacterium koreense</name>
    <dbReference type="NCBI Taxonomy" id="266125"/>
    <lineage>
        <taxon>Bacteria</taxon>
        <taxon>Pseudomonadati</taxon>
        <taxon>Pseudomonadota</taxon>
        <taxon>Alphaproteobacteria</taxon>
        <taxon>Caulobacterales</taxon>
        <taxon>Caulobacteraceae</taxon>
        <taxon>Phenylobacterium</taxon>
    </lineage>
</organism>
<evidence type="ECO:0000256" key="12">
    <source>
        <dbReference type="ARBA" id="ARBA00037847"/>
    </source>
</evidence>
<dbReference type="PANTHER" id="PTHR33445">
    <property type="entry name" value="ATP SYNTHASE SUBUNIT B', CHLOROPLASTIC"/>
    <property type="match status" value="1"/>
</dbReference>
<keyword evidence="15" id="KW-0175">Coiled coil</keyword>
<proteinExistence type="inferred from homology"/>
<evidence type="ECO:0000256" key="10">
    <source>
        <dbReference type="ARBA" id="ARBA00025198"/>
    </source>
</evidence>
<keyword evidence="8 13" id="KW-0472">Membrane</keyword>
<comment type="subcellular location">
    <subcellularLocation>
        <location evidence="13">Cell membrane</location>
        <topology evidence="13">Single-pass membrane protein</topology>
    </subcellularLocation>
    <subcellularLocation>
        <location evidence="12">Endomembrane system</location>
        <topology evidence="12">Single-pass membrane protein</topology>
    </subcellularLocation>
</comment>
<comment type="similarity">
    <text evidence="1 13 14">Belongs to the ATPase B chain family.</text>
</comment>
<dbReference type="Pfam" id="PF00430">
    <property type="entry name" value="ATP-synt_B"/>
    <property type="match status" value="1"/>
</dbReference>
<evidence type="ECO:0000256" key="6">
    <source>
        <dbReference type="ARBA" id="ARBA00022989"/>
    </source>
</evidence>
<evidence type="ECO:0000256" key="11">
    <source>
        <dbReference type="ARBA" id="ARBA00025614"/>
    </source>
</evidence>
<keyword evidence="6 13" id="KW-1133">Transmembrane helix</keyword>
<evidence type="ECO:0000256" key="8">
    <source>
        <dbReference type="ARBA" id="ARBA00023136"/>
    </source>
</evidence>
<feature type="coiled-coil region" evidence="15">
    <location>
        <begin position="88"/>
        <end position="159"/>
    </location>
</feature>
<comment type="caution">
    <text evidence="16">The sequence shown here is derived from an EMBL/GenBank/DDBJ whole genome shotgun (WGS) entry which is preliminary data.</text>
</comment>
<keyword evidence="7 13" id="KW-0406">Ion transport</keyword>
<comment type="subunit">
    <text evidence="13">F-type ATPases have 2 components, F(1) - the catalytic core - and F(0) - the membrane proton channel. F(1) has five subunits: alpha(3), beta(3), gamma(1), delta(1), epsilon(1). F(0) has three main subunits: a(1), b(2) and c(10-14). The alpha and beta chains form an alternating ring which encloses part of the gamma chain. F(1) is attached to F(0) by a central stalk formed by the gamma and epsilon chains, while a peripheral stalk is formed by the delta and b chains.</text>
</comment>
<comment type="function">
    <text evidence="10 13">F(1)F(0) ATP synthase produces ATP from ADP in the presence of a proton or sodium gradient. F-type ATPases consist of two structural domains, F(1) containing the extramembraneous catalytic core and F(0) containing the membrane proton channel, linked together by a central stalk and a peripheral stalk. During catalysis, ATP synthesis in the catalytic domain of F(1) is coupled via a rotary mechanism of the central stalk subunits to proton translocation.</text>
</comment>
<evidence type="ECO:0000313" key="17">
    <source>
        <dbReference type="Proteomes" id="UP001549110"/>
    </source>
</evidence>
<dbReference type="Proteomes" id="UP001549110">
    <property type="component" value="Unassembled WGS sequence"/>
</dbReference>
<keyword evidence="17" id="KW-1185">Reference proteome</keyword>